<dbReference type="Gene3D" id="3.40.50.150">
    <property type="entry name" value="Vaccinia Virus protein VP39"/>
    <property type="match status" value="1"/>
</dbReference>
<keyword evidence="2" id="KW-0489">Methyltransferase</keyword>
<dbReference type="GO" id="GO:0008168">
    <property type="term" value="F:methyltransferase activity"/>
    <property type="evidence" value="ECO:0007669"/>
    <property type="project" value="UniProtKB-KW"/>
</dbReference>
<dbReference type="SUPFAM" id="SSF53335">
    <property type="entry name" value="S-adenosyl-L-methionine-dependent methyltransferases"/>
    <property type="match status" value="1"/>
</dbReference>
<name>A0A6M3K2L4_9ZZZZ</name>
<reference evidence="2" key="1">
    <citation type="submission" date="2020-03" db="EMBL/GenBank/DDBJ databases">
        <title>The deep terrestrial virosphere.</title>
        <authorList>
            <person name="Holmfeldt K."/>
            <person name="Nilsson E."/>
            <person name="Simone D."/>
            <person name="Lopez-Fernandez M."/>
            <person name="Wu X."/>
            <person name="de Brujin I."/>
            <person name="Lundin D."/>
            <person name="Andersson A."/>
            <person name="Bertilsson S."/>
            <person name="Dopson M."/>
        </authorList>
    </citation>
    <scope>NUCLEOTIDE SEQUENCE</scope>
    <source>
        <strain evidence="2">MM415A01884</strain>
        <strain evidence="1">MM415B00831</strain>
    </source>
</reference>
<dbReference type="Pfam" id="PF13489">
    <property type="entry name" value="Methyltransf_23"/>
    <property type="match status" value="1"/>
</dbReference>
<evidence type="ECO:0000313" key="2">
    <source>
        <dbReference type="EMBL" id="QJA75015.1"/>
    </source>
</evidence>
<sequence>MQYLDLLKRDGYLQTFPQAGVGRLEVKPSESAYFDHYDAIKSTREGMLLHDARVDLVFKYTDRRVLDIGIGCGQFLVMHGNCSGFDVEEKAIEWLQDRKAFFNPYEESLDPFGAVTFWDSLEHIPDPEPLLKRITGRHFVFVSMPIYSGMDAVIGHKHFKPAEHCWYFTKEGLEQFMYWNGFEMLEVSDMESQLGRVDVLTFVFRRID</sequence>
<keyword evidence="2" id="KW-0808">Transferase</keyword>
<dbReference type="AlphaFoldDB" id="A0A6M3K2L4"/>
<dbReference type="EMBL" id="MT142135">
    <property type="protein sequence ID" value="QJA75015.1"/>
    <property type="molecule type" value="Genomic_DNA"/>
</dbReference>
<gene>
    <name evidence="2" type="ORF">MM415A01884_0004</name>
    <name evidence="1" type="ORF">MM415B00831_0012</name>
</gene>
<dbReference type="InterPro" id="IPR029063">
    <property type="entry name" value="SAM-dependent_MTases_sf"/>
</dbReference>
<accession>A0A6M3K2L4</accession>
<organism evidence="2">
    <name type="scientific">viral metagenome</name>
    <dbReference type="NCBI Taxonomy" id="1070528"/>
    <lineage>
        <taxon>unclassified sequences</taxon>
        <taxon>metagenomes</taxon>
        <taxon>organismal metagenomes</taxon>
    </lineage>
</organism>
<dbReference type="GO" id="GO:0032259">
    <property type="term" value="P:methylation"/>
    <property type="evidence" value="ECO:0007669"/>
    <property type="project" value="UniProtKB-KW"/>
</dbReference>
<protein>
    <submittedName>
        <fullName evidence="2">Putative methyltransferase</fullName>
    </submittedName>
</protein>
<proteinExistence type="predicted"/>
<dbReference type="EMBL" id="MT141460">
    <property type="protein sequence ID" value="QJA62036.1"/>
    <property type="molecule type" value="Genomic_DNA"/>
</dbReference>
<evidence type="ECO:0000313" key="1">
    <source>
        <dbReference type="EMBL" id="QJA62036.1"/>
    </source>
</evidence>